<dbReference type="PANTHER" id="PTHR23028">
    <property type="entry name" value="ACETYLTRANSFERASE"/>
    <property type="match status" value="1"/>
</dbReference>
<accession>A0ABV6RCI0</accession>
<keyword evidence="3" id="KW-0808">Transferase</keyword>
<feature type="transmembrane region" description="Helical" evidence="1">
    <location>
        <begin position="246"/>
        <end position="264"/>
    </location>
</feature>
<dbReference type="PANTHER" id="PTHR23028:SF53">
    <property type="entry name" value="ACYL_TRANSF_3 DOMAIN-CONTAINING PROTEIN"/>
    <property type="match status" value="1"/>
</dbReference>
<name>A0ABV6RCI0_9MICO</name>
<organism evidence="3 4">
    <name type="scientific">Brachybacterium hainanense</name>
    <dbReference type="NCBI Taxonomy" id="1541174"/>
    <lineage>
        <taxon>Bacteria</taxon>
        <taxon>Bacillati</taxon>
        <taxon>Actinomycetota</taxon>
        <taxon>Actinomycetes</taxon>
        <taxon>Micrococcales</taxon>
        <taxon>Dermabacteraceae</taxon>
        <taxon>Brachybacterium</taxon>
    </lineage>
</organism>
<dbReference type="Proteomes" id="UP001589793">
    <property type="component" value="Unassembled WGS sequence"/>
</dbReference>
<evidence type="ECO:0000313" key="4">
    <source>
        <dbReference type="Proteomes" id="UP001589793"/>
    </source>
</evidence>
<keyword evidence="3" id="KW-0012">Acyltransferase</keyword>
<dbReference type="Pfam" id="PF01757">
    <property type="entry name" value="Acyl_transf_3"/>
    <property type="match status" value="1"/>
</dbReference>
<evidence type="ECO:0000259" key="2">
    <source>
        <dbReference type="Pfam" id="PF01757"/>
    </source>
</evidence>
<reference evidence="3 4" key="1">
    <citation type="submission" date="2024-09" db="EMBL/GenBank/DDBJ databases">
        <authorList>
            <person name="Sun Q."/>
            <person name="Mori K."/>
        </authorList>
    </citation>
    <scope>NUCLEOTIDE SEQUENCE [LARGE SCALE GENOMIC DNA]</scope>
    <source>
        <strain evidence="3 4">CICC 10874</strain>
    </source>
</reference>
<dbReference type="InterPro" id="IPR050879">
    <property type="entry name" value="Acyltransferase_3"/>
</dbReference>
<dbReference type="RefSeq" id="WP_376981016.1">
    <property type="nucleotide sequence ID" value="NZ_JBHLSV010000014.1"/>
</dbReference>
<keyword evidence="4" id="KW-1185">Reference proteome</keyword>
<feature type="transmembrane region" description="Helical" evidence="1">
    <location>
        <begin position="100"/>
        <end position="121"/>
    </location>
</feature>
<evidence type="ECO:0000256" key="1">
    <source>
        <dbReference type="SAM" id="Phobius"/>
    </source>
</evidence>
<feature type="domain" description="Acyltransferase 3" evidence="2">
    <location>
        <begin position="30"/>
        <end position="332"/>
    </location>
</feature>
<dbReference type="InterPro" id="IPR002656">
    <property type="entry name" value="Acyl_transf_3_dom"/>
</dbReference>
<feature type="transmembrane region" description="Helical" evidence="1">
    <location>
        <begin position="306"/>
        <end position="331"/>
    </location>
</feature>
<keyword evidence="1" id="KW-1133">Transmembrane helix</keyword>
<keyword evidence="1" id="KW-0472">Membrane</keyword>
<gene>
    <name evidence="3" type="ORF">ACFFF6_12045</name>
</gene>
<feature type="transmembrane region" description="Helical" evidence="1">
    <location>
        <begin position="189"/>
        <end position="210"/>
    </location>
</feature>
<protein>
    <submittedName>
        <fullName evidence="3">Acyltransferase family protein</fullName>
        <ecNumber evidence="3">2.3.-.-</ecNumber>
    </submittedName>
</protein>
<keyword evidence="1" id="KW-0812">Transmembrane</keyword>
<feature type="transmembrane region" description="Helical" evidence="1">
    <location>
        <begin position="163"/>
        <end position="182"/>
    </location>
</feature>
<comment type="caution">
    <text evidence="3">The sequence shown here is derived from an EMBL/GenBank/DDBJ whole genome shotgun (WGS) entry which is preliminary data.</text>
</comment>
<proteinExistence type="predicted"/>
<dbReference type="GO" id="GO:0016746">
    <property type="term" value="F:acyltransferase activity"/>
    <property type="evidence" value="ECO:0007669"/>
    <property type="project" value="UniProtKB-KW"/>
</dbReference>
<evidence type="ECO:0000313" key="3">
    <source>
        <dbReference type="EMBL" id="MFC0674689.1"/>
    </source>
</evidence>
<dbReference type="EC" id="2.3.-.-" evidence="3"/>
<dbReference type="EMBL" id="JBHLSV010000014">
    <property type="protein sequence ID" value="MFC0674689.1"/>
    <property type="molecule type" value="Genomic_DNA"/>
</dbReference>
<feature type="transmembrane region" description="Helical" evidence="1">
    <location>
        <begin position="58"/>
        <end position="79"/>
    </location>
</feature>
<sequence>MAASSVTPQGTSRTAAKDRSLGLALGSSDNALNFLRLVFALLVIVSHTPAISGAVWPAWTASLGGWSVSGFFIISGYLITGSRMRSSWWSYVVRRAARIYPAYWVQLLIVAFILAPIATLLGPSTWSPASAAEYVARNVTTFALQFSMEGMVFPHYDAWNGSAWTLMYEILAYAGCLVLFSIPWCRRHATLMAAMALIGFTSVTALAGPLDITTNLYLNIAHLGSFFAAGMLIFTLREKLPITGPLILGSAVLTAVLFVVPEGYRYAAVPYGYLVLAAGATIRTRVGATNDVSYGVYIYAFPVQQLWAMLGLTGLAHLLASTVVTVILAWASWKVVEAPMNAAGRRLISVVRGEGPRAFSRPPRSKP</sequence>